<gene>
    <name evidence="2" type="ORF">BDV96DRAFT_504784</name>
</gene>
<evidence type="ECO:0008006" key="4">
    <source>
        <dbReference type="Google" id="ProtNLM"/>
    </source>
</evidence>
<dbReference type="OrthoDB" id="10256055at2759"/>
<sequence length="335" mass="37783">MAEVLQPRHAPIPTPKVKPIISDQLRPSSSTTPKPIFDPAKHLSYKEDPKVLTLNDIGIDNNDGISPVAVSDPFPLFSEEAIKIMRSEIFTNEVWENCMFSSEFAGCQLRGHCPKYAPFMHTSWTHPATLSTISRIAGIDLVPIFDYEIGNINISVNDPIADSTKRSADQSEDELPVTKWHHDSYPFVCVVMMSDARGMVGGETALRRGDGRIEKVRGPQMGSAVILQGHIIMHQALSARGASERITMITSFRARDPFVKDTSVLTNIRPISDKSEMYYQWTRYRMEVLIKKLEGMKEVLDGEHNENEGTDVERVKVFLKEQEGWVQGTWREIEP</sequence>
<dbReference type="EMBL" id="ML977349">
    <property type="protein sequence ID" value="KAF2108109.1"/>
    <property type="molecule type" value="Genomic_DNA"/>
</dbReference>
<reference evidence="2" key="1">
    <citation type="journal article" date="2020" name="Stud. Mycol.">
        <title>101 Dothideomycetes genomes: a test case for predicting lifestyles and emergence of pathogens.</title>
        <authorList>
            <person name="Haridas S."/>
            <person name="Albert R."/>
            <person name="Binder M."/>
            <person name="Bloem J."/>
            <person name="Labutti K."/>
            <person name="Salamov A."/>
            <person name="Andreopoulos B."/>
            <person name="Baker S."/>
            <person name="Barry K."/>
            <person name="Bills G."/>
            <person name="Bluhm B."/>
            <person name="Cannon C."/>
            <person name="Castanera R."/>
            <person name="Culley D."/>
            <person name="Daum C."/>
            <person name="Ezra D."/>
            <person name="Gonzalez J."/>
            <person name="Henrissat B."/>
            <person name="Kuo A."/>
            <person name="Liang C."/>
            <person name="Lipzen A."/>
            <person name="Lutzoni F."/>
            <person name="Magnuson J."/>
            <person name="Mondo S."/>
            <person name="Nolan M."/>
            <person name="Ohm R."/>
            <person name="Pangilinan J."/>
            <person name="Park H.-J."/>
            <person name="Ramirez L."/>
            <person name="Alfaro M."/>
            <person name="Sun H."/>
            <person name="Tritt A."/>
            <person name="Yoshinaga Y."/>
            <person name="Zwiers L.-H."/>
            <person name="Turgeon B."/>
            <person name="Goodwin S."/>
            <person name="Spatafora J."/>
            <person name="Crous P."/>
            <person name="Grigoriev I."/>
        </authorList>
    </citation>
    <scope>NUCLEOTIDE SEQUENCE</scope>
    <source>
        <strain evidence="2">CBS 627.86</strain>
    </source>
</reference>
<dbReference type="PANTHER" id="PTHR41677:SF1">
    <property type="entry name" value="FE2OG DIOXYGENASE DOMAIN-CONTAINING PROTEIN"/>
    <property type="match status" value="1"/>
</dbReference>
<dbReference type="Proteomes" id="UP000799770">
    <property type="component" value="Unassembled WGS sequence"/>
</dbReference>
<keyword evidence="3" id="KW-1185">Reference proteome</keyword>
<proteinExistence type="predicted"/>
<feature type="region of interest" description="Disordered" evidence="1">
    <location>
        <begin position="1"/>
        <end position="39"/>
    </location>
</feature>
<evidence type="ECO:0000256" key="1">
    <source>
        <dbReference type="SAM" id="MobiDB-lite"/>
    </source>
</evidence>
<protein>
    <recommendedName>
        <fullName evidence="4">Fe2OG dioxygenase domain-containing protein</fullName>
    </recommendedName>
</protein>
<name>A0A6A5YLG0_9PLEO</name>
<evidence type="ECO:0000313" key="2">
    <source>
        <dbReference type="EMBL" id="KAF2108109.1"/>
    </source>
</evidence>
<dbReference type="PANTHER" id="PTHR41677">
    <property type="entry name" value="YALI0B19030P"/>
    <property type="match status" value="1"/>
</dbReference>
<dbReference type="AlphaFoldDB" id="A0A6A5YLG0"/>
<accession>A0A6A5YLG0</accession>
<organism evidence="2 3">
    <name type="scientific">Lophiotrema nucula</name>
    <dbReference type="NCBI Taxonomy" id="690887"/>
    <lineage>
        <taxon>Eukaryota</taxon>
        <taxon>Fungi</taxon>
        <taxon>Dikarya</taxon>
        <taxon>Ascomycota</taxon>
        <taxon>Pezizomycotina</taxon>
        <taxon>Dothideomycetes</taxon>
        <taxon>Pleosporomycetidae</taxon>
        <taxon>Pleosporales</taxon>
        <taxon>Lophiotremataceae</taxon>
        <taxon>Lophiotrema</taxon>
    </lineage>
</organism>
<evidence type="ECO:0000313" key="3">
    <source>
        <dbReference type="Proteomes" id="UP000799770"/>
    </source>
</evidence>